<dbReference type="InterPro" id="IPR022398">
    <property type="entry name" value="Peptidase_S8_His-AS"/>
</dbReference>
<feature type="domain" description="PA" evidence="14">
    <location>
        <begin position="451"/>
        <end position="530"/>
    </location>
</feature>
<evidence type="ECO:0000256" key="5">
    <source>
        <dbReference type="ARBA" id="ARBA00022729"/>
    </source>
</evidence>
<evidence type="ECO:0000256" key="3">
    <source>
        <dbReference type="ARBA" id="ARBA00022525"/>
    </source>
</evidence>
<evidence type="ECO:0000313" key="15">
    <source>
        <dbReference type="EMBL" id="OUQ09588.1"/>
    </source>
</evidence>
<dbReference type="PROSITE" id="PS00138">
    <property type="entry name" value="SUBTILASE_SER"/>
    <property type="match status" value="1"/>
</dbReference>
<dbReference type="PROSITE" id="PS00136">
    <property type="entry name" value="SUBTILASE_ASP"/>
    <property type="match status" value="1"/>
</dbReference>
<evidence type="ECO:0000313" key="16">
    <source>
        <dbReference type="Proteomes" id="UP000196074"/>
    </source>
</evidence>
<protein>
    <submittedName>
        <fullName evidence="15">Serine protease</fullName>
    </submittedName>
</protein>
<feature type="compositionally biased region" description="Polar residues" evidence="12">
    <location>
        <begin position="1629"/>
        <end position="1645"/>
    </location>
</feature>
<dbReference type="InterPro" id="IPR023828">
    <property type="entry name" value="Peptidase_S8_Ser-AS"/>
</dbReference>
<dbReference type="InterPro" id="IPR036852">
    <property type="entry name" value="Peptidase_S8/S53_dom_sf"/>
</dbReference>
<evidence type="ECO:0000256" key="7">
    <source>
        <dbReference type="ARBA" id="ARBA00022801"/>
    </source>
</evidence>
<dbReference type="Gene3D" id="1.20.120.1850">
    <property type="entry name" value="Ebh helix bundles repeating unit (S and A modules)"/>
    <property type="match status" value="3"/>
</dbReference>
<feature type="compositionally biased region" description="Polar residues" evidence="12">
    <location>
        <begin position="1506"/>
        <end position="1590"/>
    </location>
</feature>
<dbReference type="InterPro" id="IPR046450">
    <property type="entry name" value="PA_dom_sf"/>
</dbReference>
<comment type="caution">
    <text evidence="15">The sequence shown here is derived from an EMBL/GenBank/DDBJ whole genome shotgun (WGS) entry which is preliminary data.</text>
</comment>
<gene>
    <name evidence="15" type="ORF">B5E88_09500</name>
</gene>
<evidence type="ECO:0000256" key="6">
    <source>
        <dbReference type="ARBA" id="ARBA00022737"/>
    </source>
</evidence>
<dbReference type="PANTHER" id="PTHR43806">
    <property type="entry name" value="PEPTIDASE S8"/>
    <property type="match status" value="1"/>
</dbReference>
<feature type="active site" description="Charge relay system" evidence="9 10">
    <location>
        <position position="266"/>
    </location>
</feature>
<dbReference type="Gene3D" id="3.50.30.30">
    <property type="match status" value="1"/>
</dbReference>
<dbReference type="InterPro" id="IPR015500">
    <property type="entry name" value="Peptidase_S8_subtilisin-rel"/>
</dbReference>
<dbReference type="Pfam" id="PF00082">
    <property type="entry name" value="Peptidase_S8"/>
    <property type="match status" value="1"/>
</dbReference>
<evidence type="ECO:0000256" key="9">
    <source>
        <dbReference type="PIRSR" id="PIRSR615500-1"/>
    </source>
</evidence>
<evidence type="ECO:0000259" key="13">
    <source>
        <dbReference type="Pfam" id="PF00082"/>
    </source>
</evidence>
<dbReference type="GO" id="GO:0006508">
    <property type="term" value="P:proteolysis"/>
    <property type="evidence" value="ECO:0007669"/>
    <property type="project" value="UniProtKB-KW"/>
</dbReference>
<dbReference type="Gene3D" id="2.60.40.10">
    <property type="entry name" value="Immunoglobulins"/>
    <property type="match status" value="1"/>
</dbReference>
<feature type="active site" description="Charge relay system" evidence="9 10">
    <location>
        <position position="201"/>
    </location>
</feature>
<dbReference type="InterPro" id="IPR003137">
    <property type="entry name" value="PA_domain"/>
</dbReference>
<dbReference type="RefSeq" id="WP_050047244.1">
    <property type="nucleotide sequence ID" value="NZ_LDDZ01000005.1"/>
</dbReference>
<evidence type="ECO:0000256" key="12">
    <source>
        <dbReference type="SAM" id="MobiDB-lite"/>
    </source>
</evidence>
<dbReference type="EMBL" id="NFLC01000020">
    <property type="protein sequence ID" value="OUQ09588.1"/>
    <property type="molecule type" value="Genomic_DNA"/>
</dbReference>
<dbReference type="InterPro" id="IPR009063">
    <property type="entry name" value="Ig/albumin-bd_sf"/>
</dbReference>
<dbReference type="InterPro" id="IPR034216">
    <property type="entry name" value="C5a_Peptidase"/>
</dbReference>
<name>A0A1Y4QW86_9ENTE</name>
<keyword evidence="6" id="KW-0677">Repeat</keyword>
<dbReference type="CDD" id="cd02133">
    <property type="entry name" value="PA_C5a_like"/>
    <property type="match status" value="1"/>
</dbReference>
<keyword evidence="7 10" id="KW-0378">Hydrolase</keyword>
<dbReference type="SUPFAM" id="SSF52743">
    <property type="entry name" value="Subtilisin-like"/>
    <property type="match status" value="1"/>
</dbReference>
<dbReference type="InterPro" id="IPR050131">
    <property type="entry name" value="Peptidase_S8_subtilisin-like"/>
</dbReference>
<evidence type="ECO:0000259" key="14">
    <source>
        <dbReference type="Pfam" id="PF02225"/>
    </source>
</evidence>
<dbReference type="PROSITE" id="PS51892">
    <property type="entry name" value="SUBTILASE"/>
    <property type="match status" value="1"/>
</dbReference>
<evidence type="ECO:0000256" key="4">
    <source>
        <dbReference type="ARBA" id="ARBA00022670"/>
    </source>
</evidence>
<dbReference type="SUPFAM" id="SSF52025">
    <property type="entry name" value="PA domain"/>
    <property type="match status" value="1"/>
</dbReference>
<feature type="region of interest" description="Disordered" evidence="12">
    <location>
        <begin position="1495"/>
        <end position="1658"/>
    </location>
</feature>
<evidence type="ECO:0000256" key="2">
    <source>
        <dbReference type="ARBA" id="ARBA00022512"/>
    </source>
</evidence>
<keyword evidence="4 10" id="KW-0645">Protease</keyword>
<dbReference type="PROSITE" id="PS00137">
    <property type="entry name" value="SUBTILASE_HIS"/>
    <property type="match status" value="1"/>
</dbReference>
<keyword evidence="8 10" id="KW-0720">Serine protease</keyword>
<sequence>MDKQKILHPKNIGAYTLILSTTFLLNAVSAQNVVADENSSTATIIQPLKAENANDLSKEISTTVNHVEEKNTDTSHEKTENSVASVNEQNSTTNEVVIKDLSETNKSVSAATNIEDTNIDTIVKQTQEAETITSTQTTTDIENEKEEFANNQAAEVNIEKNESEQLSSATPQNIDSNTIISVPKTWEAGYKGEGMVVAIIDSGIDVDHDVLHVTNPDTAKYNKETFEATKKAAGIEYGEWFNDKVIFGYNYVDVNTDMKEEDKHSHGMHVTSIATGNPTKPVANQLIYGVAPEAQVMFMRVFSDINPTTSSAIYVKAIEDAVKLGADSINLSLGGANGSVVNMDESVVQAIEAARNAGVSVVIAAGNDAVFGSDYDLPSAENPDYGLVGSPSTAKEAISVASYNNTTIGSKVINIIGLENDESLNFGKSSFDNPEKSEVNFEQGKAYGYVYANLGKPEDFEGKDFSGKLALIKRGEITFSEKVANATKAGAIGAVIFNSRPNEANISMALDETAVAIPAIFIPNEFGEALAKNQYQIQFNNESVFDENPNAGSMSDFSSWGLSADGELKPDLAAPGGGIYAAINDNDYANMNGTSMASPHVAGAAVLVKQYLKAKYPNKTPQELEALVKHLLMSTAKPHYNKESQAYTSPRQQGAGIIDVNAATSTGLYVTGKDGYGSLTLGNVGDTFDFEVVVHNISNEDRKLNYHVYLDTDAVEEGKITLTPRQLSESTVSGLTVKANSSEVVKIHLDASSYTPELNDLMKNGYYLEGFVRFTDSVDDGDVISIPYVGFHGEFQNLPVIEEPVYSLIADGKGGFYFEIDSDNPEKLAGSDNFSGLVTGSVDKVYSTGKTTDFELKALGTFKDENGDFVLKLDENGQPHLAISPNDDGNQDSLAFKGVFLRNYTNLKASVYRADDINREHVLWQSDGQDGNKNFFSGNEERPKSSIIFNTEWQGFDQSGNPLEDGEYRYVLTYRSEVPGAKEQSVDFKVIIDRQAPVITTATYDKDQFVFKPRRAIENGLSGIFREQVFYLVPDENGLTTNINLKVNGDTTVSDHRIYVAQNEDGSFTLPLDLADLSQFKYVVEDYAGNKASANVADLISIGNTNGLVTVEAVDQETKQPVDIAYAYAVKDQSGKHLADIPRYVDGNNVLILPFGDYQFDLFLYDTDWATLSGNQSVKVNIDETNSTAKVQFFVHLKEKANVLVDVNREIPDTDTLILVNDSGQEIRIPQAKYAKSDFGKIVPVGKYIVKAELPEGYEFLEDPSFEVKNNAYNIKTLTLINKTELLDLVKQVADVQDQAKFYNASKDKRDYFKQALLAAQQLVNDKQQQEVIDQKVASLKETFAALDGRDTDLATLTAELAEYPKLVQQANYYNADPLKQVAYDALVRSAKLLSSKEKATQAEVNQLVDKLSEARTALDGQPTNINQLSQIFAQAQKLKEQVQYQNASADVKVAFDQTFKEVKDTLNTPDVVQVVVDRYVQLLSSAMAALDGKQSVIPTPEKTETGTQTESTPEVTENGTQTESTPEVTETGTQTESTPEVTETGTQTESTPEATENGTQTESTAEVTENGTQTEPTIEVNETATSTNPVVEESKETNSTTTDIQTDPLSAKSEVEDIEKKSRVKNTVLHSSDNQAEMSNSNKTKSNKHPLGSDKEVNITKVAKVAKQKTKASSQAELPQSGTKQSSILLGLVSLFVASITLLSGKALKTKE</sequence>
<dbReference type="Pfam" id="PF02225">
    <property type="entry name" value="PA"/>
    <property type="match status" value="1"/>
</dbReference>
<comment type="similarity">
    <text evidence="1 10 11">Belongs to the peptidase S8 family.</text>
</comment>
<dbReference type="Gene3D" id="2.60.40.1710">
    <property type="entry name" value="Subtilisin-like superfamily"/>
    <property type="match status" value="1"/>
</dbReference>
<dbReference type="PANTHER" id="PTHR43806:SF11">
    <property type="entry name" value="CEREVISIN-RELATED"/>
    <property type="match status" value="1"/>
</dbReference>
<keyword evidence="2" id="KW-0134">Cell wall</keyword>
<dbReference type="Proteomes" id="UP000196074">
    <property type="component" value="Unassembled WGS sequence"/>
</dbReference>
<dbReference type="GO" id="GO:0004252">
    <property type="term" value="F:serine-type endopeptidase activity"/>
    <property type="evidence" value="ECO:0007669"/>
    <property type="project" value="UniProtKB-UniRule"/>
</dbReference>
<feature type="compositionally biased region" description="Polar residues" evidence="12">
    <location>
        <begin position="1598"/>
        <end position="1609"/>
    </location>
</feature>
<dbReference type="InterPro" id="IPR000209">
    <property type="entry name" value="Peptidase_S8/S53_dom"/>
</dbReference>
<feature type="region of interest" description="Disordered" evidence="12">
    <location>
        <begin position="67"/>
        <end position="89"/>
    </location>
</feature>
<dbReference type="InterPro" id="IPR023827">
    <property type="entry name" value="Peptidase_S8_Asp-AS"/>
</dbReference>
<accession>A0A1Y4QW86</accession>
<dbReference type="Gene3D" id="3.40.50.200">
    <property type="entry name" value="Peptidase S8/S53 domain"/>
    <property type="match status" value="1"/>
</dbReference>
<feature type="domain" description="Peptidase S8/S53" evidence="13">
    <location>
        <begin position="192"/>
        <end position="656"/>
    </location>
</feature>
<feature type="active site" description="Charge relay system" evidence="9 10">
    <location>
        <position position="595"/>
    </location>
</feature>
<evidence type="ECO:0000256" key="1">
    <source>
        <dbReference type="ARBA" id="ARBA00011073"/>
    </source>
</evidence>
<reference evidence="16" key="1">
    <citation type="submission" date="2017-04" db="EMBL/GenBank/DDBJ databases">
        <title>Function of individual gut microbiota members based on whole genome sequencing of pure cultures obtained from chicken caecum.</title>
        <authorList>
            <person name="Medvecky M."/>
            <person name="Cejkova D."/>
            <person name="Polansky O."/>
            <person name="Karasova D."/>
            <person name="Kubasova T."/>
            <person name="Cizek A."/>
            <person name="Rychlik I."/>
        </authorList>
    </citation>
    <scope>NUCLEOTIDE SEQUENCE [LARGE SCALE GENOMIC DNA]</scope>
    <source>
        <strain evidence="16">An144</strain>
    </source>
</reference>
<dbReference type="CDD" id="cd07475">
    <property type="entry name" value="Peptidases_S8_C5a_Peptidase"/>
    <property type="match status" value="1"/>
</dbReference>
<evidence type="ECO:0000256" key="8">
    <source>
        <dbReference type="ARBA" id="ARBA00022825"/>
    </source>
</evidence>
<dbReference type="PRINTS" id="PR00723">
    <property type="entry name" value="SUBTILISIN"/>
</dbReference>
<dbReference type="InterPro" id="IPR013783">
    <property type="entry name" value="Ig-like_fold"/>
</dbReference>
<feature type="compositionally biased region" description="Basic and acidic residues" evidence="12">
    <location>
        <begin position="67"/>
        <end position="80"/>
    </location>
</feature>
<proteinExistence type="inferred from homology"/>
<evidence type="ECO:0000256" key="10">
    <source>
        <dbReference type="PROSITE-ProRule" id="PRU01240"/>
    </source>
</evidence>
<evidence type="ECO:0000256" key="11">
    <source>
        <dbReference type="RuleBase" id="RU003355"/>
    </source>
</evidence>
<keyword evidence="3" id="KW-0964">Secreted</keyword>
<keyword evidence="5" id="KW-0732">Signal</keyword>
<organism evidence="15 16">
    <name type="scientific">Enterococcus cecorum</name>
    <dbReference type="NCBI Taxonomy" id="44008"/>
    <lineage>
        <taxon>Bacteria</taxon>
        <taxon>Bacillati</taxon>
        <taxon>Bacillota</taxon>
        <taxon>Bacilli</taxon>
        <taxon>Lactobacillales</taxon>
        <taxon>Enterococcaceae</taxon>
        <taxon>Enterococcus</taxon>
    </lineage>
</organism>
<dbReference type="SUPFAM" id="SSF46997">
    <property type="entry name" value="Bacterial immunoglobulin/albumin-binding domains"/>
    <property type="match status" value="1"/>
</dbReference>
<dbReference type="Pfam" id="PF07554">
    <property type="entry name" value="FIVAR"/>
    <property type="match status" value="3"/>
</dbReference>